<feature type="transmembrane region" description="Helical" evidence="2">
    <location>
        <begin position="216"/>
        <end position="233"/>
    </location>
</feature>
<dbReference type="PATRIC" id="fig|84531.8.peg.2178"/>
<keyword evidence="2" id="KW-1133">Transmembrane helix</keyword>
<feature type="transmembrane region" description="Helical" evidence="2">
    <location>
        <begin position="12"/>
        <end position="34"/>
    </location>
</feature>
<dbReference type="InterPro" id="IPR050623">
    <property type="entry name" value="Glucan_succinyl_AcylTrfase"/>
</dbReference>
<dbReference type="Proteomes" id="UP000060787">
    <property type="component" value="Chromosome"/>
</dbReference>
<feature type="transmembrane region" description="Helical" evidence="2">
    <location>
        <begin position="341"/>
        <end position="360"/>
    </location>
</feature>
<sequence length="400" mass="46143">MPRRYDIDALRALAFALLILYHWAMLYVADWGWHLKSTHLSEALQLPMLFVNRWRMDLIFLISGLSVHFLLRGTSLGRFIAQRSWRLLLPLTFGCLVVVPIQPYAQGVANGLVEPGFVDFLLRYYRFQPWPAEAFDGWEYGFTWNHLWYLVYLWVYTLVFAAVLPLFRNGFGRRAHAAWAGLRGWKLVVLPALPLALGSILLQPHFEETGDLIHDWYRHAIYFTVFLYGYWLGNEAGLWQELLRLRRRTLGWALTLFAAYLAMIKLLPEEVPDSVQYAIWTIRSLYIWAAICTILGWSHHLLNRPFRWLPWATEAVYPWYVLHQSLTVLIAYWVLPLKFGAVVEPAIVLLGTVLGCWALHEAIRRVPWLRPCFGLKAKGGGRPQVTASADGLARPAAEAA</sequence>
<dbReference type="KEGG" id="lab:LA76x_2161"/>
<dbReference type="PANTHER" id="PTHR36927:SF3">
    <property type="entry name" value="GLUCANS BIOSYNTHESIS PROTEIN C"/>
    <property type="match status" value="1"/>
</dbReference>
<proteinExistence type="predicted"/>
<evidence type="ECO:0000259" key="3">
    <source>
        <dbReference type="Pfam" id="PF01757"/>
    </source>
</evidence>
<evidence type="ECO:0000256" key="2">
    <source>
        <dbReference type="SAM" id="Phobius"/>
    </source>
</evidence>
<dbReference type="STRING" id="84531.LA76x_2161"/>
<feature type="region of interest" description="Disordered" evidence="1">
    <location>
        <begin position="379"/>
        <end position="400"/>
    </location>
</feature>
<evidence type="ECO:0000313" key="4">
    <source>
        <dbReference type="EMBL" id="ALN80300.1"/>
    </source>
</evidence>
<feature type="transmembrane region" description="Helical" evidence="2">
    <location>
        <begin position="279"/>
        <end position="297"/>
    </location>
</feature>
<dbReference type="PANTHER" id="PTHR36927">
    <property type="entry name" value="BLR4337 PROTEIN"/>
    <property type="match status" value="1"/>
</dbReference>
<reference evidence="4 5" key="1">
    <citation type="journal article" date="2015" name="BMC Genomics">
        <title>Comparative genomics and metabolic profiling of the genus Lysobacter.</title>
        <authorList>
            <person name="de Bruijn I."/>
            <person name="Cheng X."/>
            <person name="de Jager V."/>
            <person name="Exposito R.G."/>
            <person name="Watrous J."/>
            <person name="Patel N."/>
            <person name="Postma J."/>
            <person name="Dorrestein P.C."/>
            <person name="Kobayashi D."/>
            <person name="Raaijmakers J.M."/>
        </authorList>
    </citation>
    <scope>NUCLEOTIDE SEQUENCE [LARGE SCALE GENOMIC DNA]</scope>
    <source>
        <strain evidence="4 5">76</strain>
    </source>
</reference>
<dbReference type="AlphaFoldDB" id="A0A0S2F9T7"/>
<keyword evidence="2" id="KW-0472">Membrane</keyword>
<keyword evidence="5" id="KW-1185">Reference proteome</keyword>
<protein>
    <submittedName>
        <fullName evidence="4">Acyltransferase family protein</fullName>
    </submittedName>
</protein>
<accession>A0A0S2F9T7</accession>
<dbReference type="RefSeq" id="WP_057917655.1">
    <property type="nucleotide sequence ID" value="NZ_CP011129.1"/>
</dbReference>
<evidence type="ECO:0000256" key="1">
    <source>
        <dbReference type="SAM" id="MobiDB-lite"/>
    </source>
</evidence>
<dbReference type="InterPro" id="IPR002656">
    <property type="entry name" value="Acyl_transf_3_dom"/>
</dbReference>
<dbReference type="Pfam" id="PF01757">
    <property type="entry name" value="Acyl_transf_3"/>
    <property type="match status" value="1"/>
</dbReference>
<organism evidence="4 5">
    <name type="scientific">Lysobacter antibioticus</name>
    <dbReference type="NCBI Taxonomy" id="84531"/>
    <lineage>
        <taxon>Bacteria</taxon>
        <taxon>Pseudomonadati</taxon>
        <taxon>Pseudomonadota</taxon>
        <taxon>Gammaproteobacteria</taxon>
        <taxon>Lysobacterales</taxon>
        <taxon>Lysobacteraceae</taxon>
        <taxon>Lysobacter</taxon>
    </lineage>
</organism>
<feature type="transmembrane region" description="Helical" evidence="2">
    <location>
        <begin position="147"/>
        <end position="167"/>
    </location>
</feature>
<dbReference type="GO" id="GO:0016747">
    <property type="term" value="F:acyltransferase activity, transferring groups other than amino-acyl groups"/>
    <property type="evidence" value="ECO:0007669"/>
    <property type="project" value="InterPro"/>
</dbReference>
<keyword evidence="2" id="KW-0812">Transmembrane</keyword>
<dbReference type="eggNOG" id="COG1835">
    <property type="taxonomic scope" value="Bacteria"/>
</dbReference>
<name>A0A0S2F9T7_LYSAN</name>
<evidence type="ECO:0000313" key="5">
    <source>
        <dbReference type="Proteomes" id="UP000060787"/>
    </source>
</evidence>
<gene>
    <name evidence="4" type="ORF">LA76x_2161</name>
</gene>
<feature type="transmembrane region" description="Helical" evidence="2">
    <location>
        <begin position="85"/>
        <end position="105"/>
    </location>
</feature>
<feature type="transmembrane region" description="Helical" evidence="2">
    <location>
        <begin position="187"/>
        <end position="204"/>
    </location>
</feature>
<feature type="transmembrane region" description="Helical" evidence="2">
    <location>
        <begin position="317"/>
        <end position="335"/>
    </location>
</feature>
<keyword evidence="4" id="KW-0808">Transferase</keyword>
<keyword evidence="4" id="KW-0012">Acyltransferase</keyword>
<feature type="transmembrane region" description="Helical" evidence="2">
    <location>
        <begin position="54"/>
        <end position="73"/>
    </location>
</feature>
<feature type="transmembrane region" description="Helical" evidence="2">
    <location>
        <begin position="249"/>
        <end position="267"/>
    </location>
</feature>
<dbReference type="EMBL" id="CP011129">
    <property type="protein sequence ID" value="ALN80300.1"/>
    <property type="molecule type" value="Genomic_DNA"/>
</dbReference>
<feature type="domain" description="Acyltransferase 3" evidence="3">
    <location>
        <begin position="5"/>
        <end position="360"/>
    </location>
</feature>